<evidence type="ECO:0000313" key="3">
    <source>
        <dbReference type="Proteomes" id="UP000294257"/>
    </source>
</evidence>
<reference evidence="2 3" key="1">
    <citation type="submission" date="2019-02" db="EMBL/GenBank/DDBJ databases">
        <title>Genomic Encyclopedia of Type Strains, Phase IV (KMG-IV): sequencing the most valuable type-strain genomes for metagenomic binning, comparative biology and taxonomic classification.</title>
        <authorList>
            <person name="Goeker M."/>
        </authorList>
    </citation>
    <scope>NUCLEOTIDE SEQUENCE [LARGE SCALE GENOMIC DNA]</scope>
    <source>
        <strain evidence="2 3">DSM 101727</strain>
    </source>
</reference>
<feature type="transmembrane region" description="Helical" evidence="1">
    <location>
        <begin position="232"/>
        <end position="253"/>
    </location>
</feature>
<comment type="caution">
    <text evidence="2">The sequence shown here is derived from an EMBL/GenBank/DDBJ whole genome shotgun (WGS) entry which is preliminary data.</text>
</comment>
<feature type="transmembrane region" description="Helical" evidence="1">
    <location>
        <begin position="25"/>
        <end position="44"/>
    </location>
</feature>
<dbReference type="GO" id="GO:0005886">
    <property type="term" value="C:plasma membrane"/>
    <property type="evidence" value="ECO:0007669"/>
    <property type="project" value="UniProtKB-SubCell"/>
</dbReference>
<feature type="transmembrane region" description="Helical" evidence="1">
    <location>
        <begin position="107"/>
        <end position="134"/>
    </location>
</feature>
<dbReference type="EMBL" id="SGWQ01000010">
    <property type="protein sequence ID" value="RZS33976.1"/>
    <property type="molecule type" value="Genomic_DNA"/>
</dbReference>
<dbReference type="Proteomes" id="UP000294257">
    <property type="component" value="Unassembled WGS sequence"/>
</dbReference>
<organism evidence="2 3">
    <name type="scientific">Herbihabitans rhizosphaerae</name>
    <dbReference type="NCBI Taxonomy" id="1872711"/>
    <lineage>
        <taxon>Bacteria</taxon>
        <taxon>Bacillati</taxon>
        <taxon>Actinomycetota</taxon>
        <taxon>Actinomycetes</taxon>
        <taxon>Pseudonocardiales</taxon>
        <taxon>Pseudonocardiaceae</taxon>
        <taxon>Herbihabitans</taxon>
    </lineage>
</organism>
<keyword evidence="1" id="KW-0812">Transmembrane</keyword>
<feature type="transmembrane region" description="Helical" evidence="1">
    <location>
        <begin position="180"/>
        <end position="200"/>
    </location>
</feature>
<keyword evidence="1" id="KW-0472">Membrane</keyword>
<keyword evidence="3" id="KW-1185">Reference proteome</keyword>
<name>A0A4Q7KJC9_9PSEU</name>
<sequence>MSVSNSPFAVLHGEWIKIRTVRSTLLSLAVAVVASVGLGILNGSSVRSALDAKSDMVRPDFDPINSGFVGVQFGQLALIAFGVLLVCSEYTSGTVRAALGAVPGRGLLYAGKITVAALVALAVAAVTVLIAFVATQRALGPYGVTLGQGESVRAVVGAPLYLALLCLLAVGVGMMLRSSALALTVMFVFVFVLSPVASSVPGLREVARYLPDQAGAQIMKVGAQADPVVGPVAGLLILLAWTVAALAGGYAVLARRDA</sequence>
<keyword evidence="1" id="KW-1133">Transmembrane helix</keyword>
<proteinExistence type="predicted"/>
<accession>A0A4Q7KJC9</accession>
<feature type="transmembrane region" description="Helical" evidence="1">
    <location>
        <begin position="154"/>
        <end position="173"/>
    </location>
</feature>
<evidence type="ECO:0000313" key="2">
    <source>
        <dbReference type="EMBL" id="RZS33976.1"/>
    </source>
</evidence>
<dbReference type="OrthoDB" id="3297477at2"/>
<dbReference type="GO" id="GO:0140359">
    <property type="term" value="F:ABC-type transporter activity"/>
    <property type="evidence" value="ECO:0007669"/>
    <property type="project" value="InterPro"/>
</dbReference>
<dbReference type="AlphaFoldDB" id="A0A4Q7KJC9"/>
<protein>
    <submittedName>
        <fullName evidence="2">ABC-2 family transporter</fullName>
    </submittedName>
</protein>
<gene>
    <name evidence="2" type="ORF">EV193_110126</name>
</gene>
<evidence type="ECO:0000256" key="1">
    <source>
        <dbReference type="SAM" id="Phobius"/>
    </source>
</evidence>
<dbReference type="RefSeq" id="WP_130347267.1">
    <property type="nucleotide sequence ID" value="NZ_SGWQ01000010.1"/>
</dbReference>
<feature type="transmembrane region" description="Helical" evidence="1">
    <location>
        <begin position="64"/>
        <end position="86"/>
    </location>
</feature>